<proteinExistence type="predicted"/>
<reference evidence="2" key="1">
    <citation type="journal article" date="2023" name="Science">
        <title>Genome structures resolve the early diversification of teleost fishes.</title>
        <authorList>
            <person name="Parey E."/>
            <person name="Louis A."/>
            <person name="Montfort J."/>
            <person name="Bouchez O."/>
            <person name="Roques C."/>
            <person name="Iampietro C."/>
            <person name="Lluch J."/>
            <person name="Castinel A."/>
            <person name="Donnadieu C."/>
            <person name="Desvignes T."/>
            <person name="Floi Bucao C."/>
            <person name="Jouanno E."/>
            <person name="Wen M."/>
            <person name="Mejri S."/>
            <person name="Dirks R."/>
            <person name="Jansen H."/>
            <person name="Henkel C."/>
            <person name="Chen W.J."/>
            <person name="Zahm M."/>
            <person name="Cabau C."/>
            <person name="Klopp C."/>
            <person name="Thompson A.W."/>
            <person name="Robinson-Rechavi M."/>
            <person name="Braasch I."/>
            <person name="Lecointre G."/>
            <person name="Bobe J."/>
            <person name="Postlethwait J.H."/>
            <person name="Berthelot C."/>
            <person name="Roest Crollius H."/>
            <person name="Guiguen Y."/>
        </authorList>
    </citation>
    <scope>NUCLEOTIDE SEQUENCE</scope>
    <source>
        <strain evidence="2">NC1722</strain>
    </source>
</reference>
<dbReference type="AlphaFoldDB" id="A0AAD7X4B2"/>
<evidence type="ECO:0000313" key="3">
    <source>
        <dbReference type="Proteomes" id="UP001221898"/>
    </source>
</evidence>
<keyword evidence="3" id="KW-1185">Reference proteome</keyword>
<gene>
    <name evidence="2" type="ORF">AAFF_G00141930</name>
</gene>
<dbReference type="Proteomes" id="UP001221898">
    <property type="component" value="Unassembled WGS sequence"/>
</dbReference>
<feature type="region of interest" description="Disordered" evidence="1">
    <location>
        <begin position="1"/>
        <end position="58"/>
    </location>
</feature>
<protein>
    <submittedName>
        <fullName evidence="2">Uncharacterized protein</fullName>
    </submittedName>
</protein>
<evidence type="ECO:0000256" key="1">
    <source>
        <dbReference type="SAM" id="MobiDB-lite"/>
    </source>
</evidence>
<name>A0AAD7X4B2_9TELE</name>
<organism evidence="2 3">
    <name type="scientific">Aldrovandia affinis</name>
    <dbReference type="NCBI Taxonomy" id="143900"/>
    <lineage>
        <taxon>Eukaryota</taxon>
        <taxon>Metazoa</taxon>
        <taxon>Chordata</taxon>
        <taxon>Craniata</taxon>
        <taxon>Vertebrata</taxon>
        <taxon>Euteleostomi</taxon>
        <taxon>Actinopterygii</taxon>
        <taxon>Neopterygii</taxon>
        <taxon>Teleostei</taxon>
        <taxon>Notacanthiformes</taxon>
        <taxon>Halosauridae</taxon>
        <taxon>Aldrovandia</taxon>
    </lineage>
</organism>
<comment type="caution">
    <text evidence="2">The sequence shown here is derived from an EMBL/GenBank/DDBJ whole genome shotgun (WGS) entry which is preliminary data.</text>
</comment>
<accession>A0AAD7X4B2</accession>
<dbReference type="EMBL" id="JAINUG010000002">
    <property type="protein sequence ID" value="KAJ8418484.1"/>
    <property type="molecule type" value="Genomic_DNA"/>
</dbReference>
<evidence type="ECO:0000313" key="2">
    <source>
        <dbReference type="EMBL" id="KAJ8418484.1"/>
    </source>
</evidence>
<sequence>MLDRAADGAEEEPMTAKGFRAEPGAQSETRSSEQRPGLRQNPEGRSETHGAQRPYSAELLQPRRWLDIHLSGGELGDRSDVIGCDITVPEAYDWLQCWNLRALVRTPPEGEPIPERRPNGRMESGSSDANQQRIRHHLLGQREGFTASRPTCISHHCGSRGQLAIRAAGIARLVP</sequence>
<feature type="region of interest" description="Disordered" evidence="1">
    <location>
        <begin position="108"/>
        <end position="129"/>
    </location>
</feature>